<gene>
    <name evidence="1" type="ORF">MML48_1g17156</name>
</gene>
<dbReference type="EMBL" id="CM043015">
    <property type="protein sequence ID" value="KAI4471241.1"/>
    <property type="molecule type" value="Genomic_DNA"/>
</dbReference>
<organism evidence="1 2">
    <name type="scientific">Holotrichia oblita</name>
    <name type="common">Chafer beetle</name>
    <dbReference type="NCBI Taxonomy" id="644536"/>
    <lineage>
        <taxon>Eukaryota</taxon>
        <taxon>Metazoa</taxon>
        <taxon>Ecdysozoa</taxon>
        <taxon>Arthropoda</taxon>
        <taxon>Hexapoda</taxon>
        <taxon>Insecta</taxon>
        <taxon>Pterygota</taxon>
        <taxon>Neoptera</taxon>
        <taxon>Endopterygota</taxon>
        <taxon>Coleoptera</taxon>
        <taxon>Polyphaga</taxon>
        <taxon>Scarabaeiformia</taxon>
        <taxon>Scarabaeidae</taxon>
        <taxon>Melolonthinae</taxon>
        <taxon>Holotrichia</taxon>
    </lineage>
</organism>
<accession>A0ACB9TWQ5</accession>
<name>A0ACB9TWQ5_HOLOL</name>
<evidence type="ECO:0000313" key="1">
    <source>
        <dbReference type="EMBL" id="KAI4471241.1"/>
    </source>
</evidence>
<evidence type="ECO:0000313" key="2">
    <source>
        <dbReference type="Proteomes" id="UP001056778"/>
    </source>
</evidence>
<reference evidence="1" key="1">
    <citation type="submission" date="2022-04" db="EMBL/GenBank/DDBJ databases">
        <title>Chromosome-scale genome assembly of Holotrichia oblita Faldermann.</title>
        <authorList>
            <person name="Rongchong L."/>
        </authorList>
    </citation>
    <scope>NUCLEOTIDE SEQUENCE</scope>
    <source>
        <strain evidence="1">81SQS9</strain>
    </source>
</reference>
<protein>
    <submittedName>
        <fullName evidence="1">Sec14 domain and spectrin repeat-containing protein 1</fullName>
    </submittedName>
</protein>
<comment type="caution">
    <text evidence="1">The sequence shown here is derived from an EMBL/GenBank/DDBJ whole genome shotgun (WGS) entry which is preliminary data.</text>
</comment>
<sequence length="123" mass="13919">MDVRPETKLLQDRIICIPGGRDKDGRPIILITIPQDSPTLEITSCLQHVLTIYSEDTKRQGLTIILDARKGPWKIARSCIRQITATMNADELAHFIVLRPENFLDKQRVENCTNTPKDGHVST</sequence>
<keyword evidence="2" id="KW-1185">Reference proteome</keyword>
<proteinExistence type="predicted"/>
<dbReference type="Proteomes" id="UP001056778">
    <property type="component" value="Chromosome 1"/>
</dbReference>